<sequence length="104" mass="12299">MSLNTTPHYSQSAFRSPCIFFLQRSPQHRVKRALFILETYWLCMICLSSRSVPKHLFQQRRKVPWIFLVNSIATAKERGKSQRDDFIMTKITQAKHVELHHDLA</sequence>
<protein>
    <submittedName>
        <fullName evidence="1">Uncharacterized protein</fullName>
    </submittedName>
</protein>
<reference evidence="1" key="1">
    <citation type="journal article" date="2013" name="J. Plant Res.">
        <title>Effect of fungi and light on seed germination of three Opuntia species from semiarid lands of central Mexico.</title>
        <authorList>
            <person name="Delgado-Sanchez P."/>
            <person name="Jimenez-Bremont J.F."/>
            <person name="Guerrero-Gonzalez Mde L."/>
            <person name="Flores J."/>
        </authorList>
    </citation>
    <scope>NUCLEOTIDE SEQUENCE</scope>
    <source>
        <tissue evidence="1">Cladode</tissue>
    </source>
</reference>
<dbReference type="EMBL" id="GISG01008737">
    <property type="protein sequence ID" value="MBA4615773.1"/>
    <property type="molecule type" value="Transcribed_RNA"/>
</dbReference>
<reference evidence="1" key="2">
    <citation type="submission" date="2020-07" db="EMBL/GenBank/DDBJ databases">
        <authorList>
            <person name="Vera ALvarez R."/>
            <person name="Arias-Moreno D.M."/>
            <person name="Jimenez-Jacinto V."/>
            <person name="Jimenez-Bremont J.F."/>
            <person name="Swaminathan K."/>
            <person name="Moose S.P."/>
            <person name="Guerrero-Gonzalez M.L."/>
            <person name="Marino-Ramirez L."/>
            <person name="Landsman D."/>
            <person name="Rodriguez-Kessler M."/>
            <person name="Delgado-Sanchez P."/>
        </authorList>
    </citation>
    <scope>NUCLEOTIDE SEQUENCE</scope>
    <source>
        <tissue evidence="1">Cladode</tissue>
    </source>
</reference>
<proteinExistence type="predicted"/>
<name>A0A7C8YE02_OPUST</name>
<evidence type="ECO:0000313" key="1">
    <source>
        <dbReference type="EMBL" id="MBA4615773.1"/>
    </source>
</evidence>
<accession>A0A7C8YE02</accession>
<organism evidence="1">
    <name type="scientific">Opuntia streptacantha</name>
    <name type="common">Prickly pear cactus</name>
    <name type="synonym">Opuntia cardona</name>
    <dbReference type="NCBI Taxonomy" id="393608"/>
    <lineage>
        <taxon>Eukaryota</taxon>
        <taxon>Viridiplantae</taxon>
        <taxon>Streptophyta</taxon>
        <taxon>Embryophyta</taxon>
        <taxon>Tracheophyta</taxon>
        <taxon>Spermatophyta</taxon>
        <taxon>Magnoliopsida</taxon>
        <taxon>eudicotyledons</taxon>
        <taxon>Gunneridae</taxon>
        <taxon>Pentapetalae</taxon>
        <taxon>Caryophyllales</taxon>
        <taxon>Cactineae</taxon>
        <taxon>Cactaceae</taxon>
        <taxon>Opuntioideae</taxon>
        <taxon>Opuntia</taxon>
    </lineage>
</organism>
<dbReference type="AlphaFoldDB" id="A0A7C8YE02"/>